<dbReference type="Pfam" id="PF21320">
    <property type="entry name" value="WHD_Rv2258c"/>
    <property type="match status" value="1"/>
</dbReference>
<accession>A0AAN2CAV9</accession>
<dbReference type="InterPro" id="IPR053173">
    <property type="entry name" value="SAM-binding_MTase"/>
</dbReference>
<keyword evidence="3" id="KW-0808">Transferase</keyword>
<dbReference type="RefSeq" id="WP_317995339.1">
    <property type="nucleotide sequence ID" value="NZ_AP025523.1"/>
</dbReference>
<dbReference type="GO" id="GO:0032259">
    <property type="term" value="P:methylation"/>
    <property type="evidence" value="ECO:0007669"/>
    <property type="project" value="UniProtKB-KW"/>
</dbReference>
<protein>
    <submittedName>
        <fullName evidence="3">SAM-dependent methyltransferase</fullName>
    </submittedName>
</protein>
<dbReference type="EMBL" id="AP025523">
    <property type="protein sequence ID" value="BDE07769.1"/>
    <property type="molecule type" value="Genomic_DNA"/>
</dbReference>
<proteinExistence type="predicted"/>
<evidence type="ECO:0000259" key="2">
    <source>
        <dbReference type="Pfam" id="PF21320"/>
    </source>
</evidence>
<evidence type="ECO:0000313" key="4">
    <source>
        <dbReference type="Proteomes" id="UP001317532"/>
    </source>
</evidence>
<dbReference type="GO" id="GO:0008168">
    <property type="term" value="F:methyltransferase activity"/>
    <property type="evidence" value="ECO:0007669"/>
    <property type="project" value="UniProtKB-KW"/>
</dbReference>
<dbReference type="InterPro" id="IPR036388">
    <property type="entry name" value="WH-like_DNA-bd_sf"/>
</dbReference>
<keyword evidence="3" id="KW-0489">Methyltransferase</keyword>
<feature type="domain" description="S-adenosylmethionine-dependent methyltransferase Rv2258c-like winged HTH" evidence="2">
    <location>
        <begin position="34"/>
        <end position="102"/>
    </location>
</feature>
<name>A0AAN2CAV9_UNVUL</name>
<keyword evidence="4" id="KW-1185">Reference proteome</keyword>
<dbReference type="SUPFAM" id="SSF53335">
    <property type="entry name" value="S-adenosyl-L-methionine-dependent methyltransferases"/>
    <property type="match status" value="1"/>
</dbReference>
<dbReference type="InterPro" id="IPR025714">
    <property type="entry name" value="Methyltranfer_dom"/>
</dbReference>
<dbReference type="PANTHER" id="PTHR45128:SF2">
    <property type="entry name" value="METHYLTRANSFERASE DOMAIN-CONTAINING PROTEIN"/>
    <property type="match status" value="1"/>
</dbReference>
<dbReference type="PANTHER" id="PTHR45128">
    <property type="entry name" value="METHYLTRANSFERASE TYPE 11"/>
    <property type="match status" value="1"/>
</dbReference>
<organism evidence="3 4">
    <name type="scientific">Vulcanimicrobium alpinum</name>
    <dbReference type="NCBI Taxonomy" id="3016050"/>
    <lineage>
        <taxon>Bacteria</taxon>
        <taxon>Bacillati</taxon>
        <taxon>Vulcanimicrobiota</taxon>
        <taxon>Vulcanimicrobiia</taxon>
        <taxon>Vulcanimicrobiales</taxon>
        <taxon>Vulcanimicrobiaceae</taxon>
        <taxon>Vulcanimicrobium</taxon>
    </lineage>
</organism>
<dbReference type="Gene3D" id="1.10.10.10">
    <property type="entry name" value="Winged helix-like DNA-binding domain superfamily/Winged helix DNA-binding domain"/>
    <property type="match status" value="1"/>
</dbReference>
<dbReference type="SUPFAM" id="SSF46785">
    <property type="entry name" value="Winged helix' DNA-binding domain"/>
    <property type="match status" value="1"/>
</dbReference>
<feature type="domain" description="Methyltransferase" evidence="1">
    <location>
        <begin position="179"/>
        <end position="292"/>
    </location>
</feature>
<dbReference type="InterPro" id="IPR036390">
    <property type="entry name" value="WH_DNA-bd_sf"/>
</dbReference>
<dbReference type="AlphaFoldDB" id="A0AAN2CAV9"/>
<dbReference type="Pfam" id="PF13847">
    <property type="entry name" value="Methyltransf_31"/>
    <property type="match status" value="1"/>
</dbReference>
<evidence type="ECO:0000259" key="1">
    <source>
        <dbReference type="Pfam" id="PF13847"/>
    </source>
</evidence>
<dbReference type="Gene3D" id="3.40.50.150">
    <property type="entry name" value="Vaccinia Virus protein VP39"/>
    <property type="match status" value="1"/>
</dbReference>
<gene>
    <name evidence="3" type="ORF">WPS_30450</name>
</gene>
<sequence length="359" mass="38472">MSSASVSPQIDEAAQQAFIGTMLGDVGATLTGALVLIGDRLGLYKALAEQGPLTSAQLAEKTGTHERYVREWLSNQAASGYLTYDPATKAFTLPPEHAPMLADDSSPFMMCGLFEIGQTLYVDEPQITEAFKTGKGFGWHEHDRRLFSATERFFRPGYNANIVANWIPALDGVDAKLRAGAKVADVGCGLGTSTILMARAYPKSRFHGFDYHAGSIALARAAAERAGVADRVSFEVAPAQSFPGKGYDFVACFDCIHDMGDPVGAAAHIRSALADDGTFMMVEPYANDALEDNLNPVGRIFYAASTMLCTPASLSQEVGLGLGAQAGEAALRAVFNEASYTRFRRATETPFNLVFEARP</sequence>
<dbReference type="InterPro" id="IPR029063">
    <property type="entry name" value="SAM-dependent_MTases_sf"/>
</dbReference>
<dbReference type="KEGG" id="vab:WPS_30450"/>
<reference evidence="3 4" key="1">
    <citation type="journal article" date="2022" name="ISME Commun">
        <title>Vulcanimicrobium alpinus gen. nov. sp. nov., the first cultivated representative of the candidate phylum 'Eremiobacterota', is a metabolically versatile aerobic anoxygenic phototroph.</title>
        <authorList>
            <person name="Yabe S."/>
            <person name="Muto K."/>
            <person name="Abe K."/>
            <person name="Yokota A."/>
            <person name="Staudigel H."/>
            <person name="Tebo B.M."/>
        </authorList>
    </citation>
    <scope>NUCLEOTIDE SEQUENCE [LARGE SCALE GENOMIC DNA]</scope>
    <source>
        <strain evidence="3 4">WC8-2</strain>
    </source>
</reference>
<dbReference type="CDD" id="cd02440">
    <property type="entry name" value="AdoMet_MTases"/>
    <property type="match status" value="1"/>
</dbReference>
<dbReference type="Proteomes" id="UP001317532">
    <property type="component" value="Chromosome"/>
</dbReference>
<dbReference type="InterPro" id="IPR048711">
    <property type="entry name" value="WHD_Rv2258c"/>
</dbReference>
<evidence type="ECO:0000313" key="3">
    <source>
        <dbReference type="EMBL" id="BDE07769.1"/>
    </source>
</evidence>